<gene>
    <name evidence="2" type="ORF">Q4521_11590</name>
</gene>
<evidence type="ECO:0000313" key="3">
    <source>
        <dbReference type="Proteomes" id="UP001169760"/>
    </source>
</evidence>
<name>A0AAW7X9J4_9GAMM</name>
<comment type="caution">
    <text evidence="2">The sequence shown here is derived from an EMBL/GenBank/DDBJ whole genome shotgun (WGS) entry which is preliminary data.</text>
</comment>
<evidence type="ECO:0000256" key="1">
    <source>
        <dbReference type="SAM" id="Phobius"/>
    </source>
</evidence>
<accession>A0AAW7X9J4</accession>
<dbReference type="RefSeq" id="WP_216063340.1">
    <property type="nucleotide sequence ID" value="NZ_JAHKPP010000010.1"/>
</dbReference>
<organism evidence="2 3">
    <name type="scientific">Saccharophagus degradans</name>
    <dbReference type="NCBI Taxonomy" id="86304"/>
    <lineage>
        <taxon>Bacteria</taxon>
        <taxon>Pseudomonadati</taxon>
        <taxon>Pseudomonadota</taxon>
        <taxon>Gammaproteobacteria</taxon>
        <taxon>Cellvibrionales</taxon>
        <taxon>Cellvibrionaceae</taxon>
        <taxon>Saccharophagus</taxon>
    </lineage>
</organism>
<feature type="transmembrane region" description="Helical" evidence="1">
    <location>
        <begin position="34"/>
        <end position="55"/>
    </location>
</feature>
<sequence length="169" mass="19676">MTTIKINVAALKEDLAWLWEKIDDWLPQSQQGRAMLLLCSVFGFIASIMLISKLINHVDHTKVHFDPTRDYAQIPFDELDATMICEQETNYRYGNSVLRTHVDSHSTRLDKTQGLYKIFMFADIGSKKHFEEITVHCFVDPSEFMIDHYRAIVKKQDTLLDKAISFLDF</sequence>
<keyword evidence="1" id="KW-1133">Transmembrane helix</keyword>
<keyword evidence="1" id="KW-0812">Transmembrane</keyword>
<reference evidence="2" key="1">
    <citation type="submission" date="2023-07" db="EMBL/GenBank/DDBJ databases">
        <title>Genome content predicts the carbon catabolic preferences of heterotrophic bacteria.</title>
        <authorList>
            <person name="Gralka M."/>
        </authorList>
    </citation>
    <scope>NUCLEOTIDE SEQUENCE</scope>
    <source>
        <strain evidence="2">I3M17_2</strain>
    </source>
</reference>
<dbReference type="AlphaFoldDB" id="A0AAW7X9J4"/>
<protein>
    <submittedName>
        <fullName evidence="2">Uncharacterized protein</fullName>
    </submittedName>
</protein>
<evidence type="ECO:0000313" key="2">
    <source>
        <dbReference type="EMBL" id="MDO6423117.1"/>
    </source>
</evidence>
<keyword evidence="1" id="KW-0472">Membrane</keyword>
<dbReference type="EMBL" id="JAUOPB010000008">
    <property type="protein sequence ID" value="MDO6423117.1"/>
    <property type="molecule type" value="Genomic_DNA"/>
</dbReference>
<dbReference type="Proteomes" id="UP001169760">
    <property type="component" value="Unassembled WGS sequence"/>
</dbReference>
<proteinExistence type="predicted"/>